<gene>
    <name evidence="2" type="ORF">DFH01_03955</name>
</gene>
<evidence type="ECO:0000259" key="1">
    <source>
        <dbReference type="Pfam" id="PF13340"/>
    </source>
</evidence>
<sequence>MLPPAYPLRPTPRQPWSPMTDAEWAALAPLVQPGGPGRPAADPRRLWDAIFWIACSREPWRALPEALGRADSAHRALRRHARNGTLDRLMIAASPHPLSGGDGLETLAWRILRAIRRVARLLTMAQLLMAKRLGLASALPCAPEHLPRPHLAATLHRLIPSLPGARPALLRWMIALHDAIPGERRLWRLTD</sequence>
<evidence type="ECO:0000313" key="3">
    <source>
        <dbReference type="Proteomes" id="UP000245765"/>
    </source>
</evidence>
<proteinExistence type="predicted"/>
<protein>
    <submittedName>
        <fullName evidence="2">Transposase</fullName>
    </submittedName>
</protein>
<dbReference type="InterPro" id="IPR052909">
    <property type="entry name" value="Transposase_6_like"/>
</dbReference>
<organism evidence="2 3">
    <name type="scientific">Falsiroseomonas bella</name>
    <dbReference type="NCBI Taxonomy" id="2184016"/>
    <lineage>
        <taxon>Bacteria</taxon>
        <taxon>Pseudomonadati</taxon>
        <taxon>Pseudomonadota</taxon>
        <taxon>Alphaproteobacteria</taxon>
        <taxon>Acetobacterales</taxon>
        <taxon>Roseomonadaceae</taxon>
        <taxon>Falsiroseomonas</taxon>
    </lineage>
</organism>
<accession>A0A317FLI6</accession>
<keyword evidence="3" id="KW-1185">Reference proteome</keyword>
<feature type="domain" description="Insertion element IS402-like" evidence="1">
    <location>
        <begin position="19"/>
        <end position="90"/>
    </location>
</feature>
<evidence type="ECO:0000313" key="2">
    <source>
        <dbReference type="EMBL" id="PWS38446.1"/>
    </source>
</evidence>
<dbReference type="PANTHER" id="PTHR46637">
    <property type="entry name" value="TIS1421-TRANSPOSASE PROTEIN A"/>
    <property type="match status" value="1"/>
</dbReference>
<dbReference type="PANTHER" id="PTHR46637:SF1">
    <property type="entry name" value="BLL5188 PROTEIN"/>
    <property type="match status" value="1"/>
</dbReference>
<dbReference type="AlphaFoldDB" id="A0A317FLI6"/>
<dbReference type="Pfam" id="PF13340">
    <property type="entry name" value="DUF4096"/>
    <property type="match status" value="1"/>
</dbReference>
<dbReference type="EMBL" id="QGNA01000001">
    <property type="protein sequence ID" value="PWS38446.1"/>
    <property type="molecule type" value="Genomic_DNA"/>
</dbReference>
<comment type="caution">
    <text evidence="2">The sequence shown here is derived from an EMBL/GenBank/DDBJ whole genome shotgun (WGS) entry which is preliminary data.</text>
</comment>
<name>A0A317FLI6_9PROT</name>
<dbReference type="InterPro" id="IPR025161">
    <property type="entry name" value="IS402-like_dom"/>
</dbReference>
<dbReference type="Proteomes" id="UP000245765">
    <property type="component" value="Unassembled WGS sequence"/>
</dbReference>
<reference evidence="3" key="1">
    <citation type="submission" date="2018-05" db="EMBL/GenBank/DDBJ databases">
        <authorList>
            <person name="Du Z."/>
            <person name="Wang X."/>
        </authorList>
    </citation>
    <scope>NUCLEOTIDE SEQUENCE [LARGE SCALE GENOMIC DNA]</scope>
    <source>
        <strain evidence="3">CQN31</strain>
    </source>
</reference>